<dbReference type="PANTHER" id="PTHR24346">
    <property type="entry name" value="MAP/MICROTUBULE AFFINITY-REGULATING KINASE"/>
    <property type="match status" value="1"/>
</dbReference>
<proteinExistence type="predicted"/>
<dbReference type="SMART" id="SM00220">
    <property type="entry name" value="S_TKc"/>
    <property type="match status" value="1"/>
</dbReference>
<feature type="compositionally biased region" description="Polar residues" evidence="3">
    <location>
        <begin position="1"/>
        <end position="13"/>
    </location>
</feature>
<dbReference type="GO" id="GO:0004674">
    <property type="term" value="F:protein serine/threonine kinase activity"/>
    <property type="evidence" value="ECO:0007669"/>
    <property type="project" value="TreeGrafter"/>
</dbReference>
<dbReference type="SUPFAM" id="SSF56112">
    <property type="entry name" value="Protein kinase-like (PK-like)"/>
    <property type="match status" value="1"/>
</dbReference>
<dbReference type="Pfam" id="PF00069">
    <property type="entry name" value="Pkinase"/>
    <property type="match status" value="1"/>
</dbReference>
<dbReference type="GO" id="GO:0005737">
    <property type="term" value="C:cytoplasm"/>
    <property type="evidence" value="ECO:0007669"/>
    <property type="project" value="TreeGrafter"/>
</dbReference>
<evidence type="ECO:0000313" key="6">
    <source>
        <dbReference type="Proteomes" id="UP000828390"/>
    </source>
</evidence>
<keyword evidence="1" id="KW-0547">Nucleotide-binding</keyword>
<accession>A0A9D4D6L0</accession>
<evidence type="ECO:0000313" key="5">
    <source>
        <dbReference type="EMBL" id="KAH3740101.1"/>
    </source>
</evidence>
<evidence type="ECO:0000256" key="3">
    <source>
        <dbReference type="SAM" id="MobiDB-lite"/>
    </source>
</evidence>
<reference evidence="5" key="2">
    <citation type="submission" date="2020-11" db="EMBL/GenBank/DDBJ databases">
        <authorList>
            <person name="McCartney M.A."/>
            <person name="Auch B."/>
            <person name="Kono T."/>
            <person name="Mallez S."/>
            <person name="Becker A."/>
            <person name="Gohl D.M."/>
            <person name="Silverstein K.A.T."/>
            <person name="Koren S."/>
            <person name="Bechman K.B."/>
            <person name="Herman A."/>
            <person name="Abrahante J.E."/>
            <person name="Garbe J."/>
        </authorList>
    </citation>
    <scope>NUCLEOTIDE SEQUENCE</scope>
    <source>
        <strain evidence="5">Duluth1</strain>
        <tissue evidence="5">Whole animal</tissue>
    </source>
</reference>
<evidence type="ECO:0000259" key="4">
    <source>
        <dbReference type="PROSITE" id="PS50011"/>
    </source>
</evidence>
<gene>
    <name evidence="5" type="ORF">DPMN_046796</name>
</gene>
<reference evidence="5" key="1">
    <citation type="journal article" date="2019" name="bioRxiv">
        <title>The Genome of the Zebra Mussel, Dreissena polymorpha: A Resource for Invasive Species Research.</title>
        <authorList>
            <person name="McCartney M.A."/>
            <person name="Auch B."/>
            <person name="Kono T."/>
            <person name="Mallez S."/>
            <person name="Zhang Y."/>
            <person name="Obille A."/>
            <person name="Becker A."/>
            <person name="Abrahante J.E."/>
            <person name="Garbe J."/>
            <person name="Badalamenti J.P."/>
            <person name="Herman A."/>
            <person name="Mangelson H."/>
            <person name="Liachko I."/>
            <person name="Sullivan S."/>
            <person name="Sone E.D."/>
            <person name="Koren S."/>
            <person name="Silverstein K.A.T."/>
            <person name="Beckman K.B."/>
            <person name="Gohl D.M."/>
        </authorList>
    </citation>
    <scope>NUCLEOTIDE SEQUENCE</scope>
    <source>
        <strain evidence="5">Duluth1</strain>
        <tissue evidence="5">Whole animal</tissue>
    </source>
</reference>
<feature type="domain" description="Protein kinase" evidence="4">
    <location>
        <begin position="142"/>
        <end position="418"/>
    </location>
</feature>
<dbReference type="EMBL" id="JAIWYP010000011">
    <property type="protein sequence ID" value="KAH3740101.1"/>
    <property type="molecule type" value="Genomic_DNA"/>
</dbReference>
<evidence type="ECO:0000256" key="2">
    <source>
        <dbReference type="ARBA" id="ARBA00022840"/>
    </source>
</evidence>
<keyword evidence="2" id="KW-0067">ATP-binding</keyword>
<dbReference type="Gene3D" id="1.10.510.10">
    <property type="entry name" value="Transferase(Phosphotransferase) domain 1"/>
    <property type="match status" value="1"/>
</dbReference>
<evidence type="ECO:0000256" key="1">
    <source>
        <dbReference type="ARBA" id="ARBA00022741"/>
    </source>
</evidence>
<dbReference type="InterPro" id="IPR000719">
    <property type="entry name" value="Prot_kinase_dom"/>
</dbReference>
<organism evidence="5 6">
    <name type="scientific">Dreissena polymorpha</name>
    <name type="common">Zebra mussel</name>
    <name type="synonym">Mytilus polymorpha</name>
    <dbReference type="NCBI Taxonomy" id="45954"/>
    <lineage>
        <taxon>Eukaryota</taxon>
        <taxon>Metazoa</taxon>
        <taxon>Spiralia</taxon>
        <taxon>Lophotrochozoa</taxon>
        <taxon>Mollusca</taxon>
        <taxon>Bivalvia</taxon>
        <taxon>Autobranchia</taxon>
        <taxon>Heteroconchia</taxon>
        <taxon>Euheterodonta</taxon>
        <taxon>Imparidentia</taxon>
        <taxon>Neoheterodontei</taxon>
        <taxon>Myida</taxon>
        <taxon>Dreissenoidea</taxon>
        <taxon>Dreissenidae</taxon>
        <taxon>Dreissena</taxon>
    </lineage>
</organism>
<name>A0A9D4D6L0_DREPO</name>
<dbReference type="PANTHER" id="PTHR24346:SF30">
    <property type="entry name" value="MATERNAL EMBRYONIC LEUCINE ZIPPER KINASE"/>
    <property type="match status" value="1"/>
</dbReference>
<dbReference type="AlphaFoldDB" id="A0A9D4D6L0"/>
<dbReference type="Gene3D" id="3.30.200.20">
    <property type="entry name" value="Phosphorylase Kinase, domain 1"/>
    <property type="match status" value="1"/>
</dbReference>
<dbReference type="GO" id="GO:0035556">
    <property type="term" value="P:intracellular signal transduction"/>
    <property type="evidence" value="ECO:0007669"/>
    <property type="project" value="TreeGrafter"/>
</dbReference>
<dbReference type="Proteomes" id="UP000828390">
    <property type="component" value="Unassembled WGS sequence"/>
</dbReference>
<comment type="caution">
    <text evidence="5">The sequence shown here is derived from an EMBL/GenBank/DDBJ whole genome shotgun (WGS) entry which is preliminary data.</text>
</comment>
<dbReference type="OrthoDB" id="6128227at2759"/>
<dbReference type="PROSITE" id="PS50011">
    <property type="entry name" value="PROTEIN_KINASE_DOM"/>
    <property type="match status" value="1"/>
</dbReference>
<feature type="region of interest" description="Disordered" evidence="3">
    <location>
        <begin position="1"/>
        <end position="24"/>
    </location>
</feature>
<dbReference type="GO" id="GO:0005524">
    <property type="term" value="F:ATP binding"/>
    <property type="evidence" value="ECO:0007669"/>
    <property type="project" value="UniProtKB-KW"/>
</dbReference>
<sequence length="464" mass="52247">MNNYGKTMDSSHMSLRLKSPPKETQKNDAADLFMNFANLSPTTQKNLNLIIKSLSTGEARVEDRYGKPHIEYKGVSQLHWDASNANTLAVPKSDLDLHTKVEACLELLDFHKNYKKPSGVVVDKSHISLSPSKLYRELKEFEKLKQTLGKGNSGVGDIVVLKDIKTGQKHAQKTIMISTFRGDEVRCWMDLNDTGHVPHMYMFRIVDNKVEIHMEILQSAKTFSSIINEHMARLRVPEFRHLVKPFSLYVLDGAIEAISSMHGRGWTHNDMHSGNMMLDSKLKVKVIDFGLARSIRDMDSILQVRNFQQDIGNVLRIFSGLYTSQEYTSVWDMQNSYEEIEHTEGYMGLSHTDRIELFNLIDAALKITHPSEVGGYRTMVKESLGNAQSDSGLTADQLRKKAAALLFPETFQTVHKYQDEDEADVADGITAAGAADSFDCDGALDISDEQIEELRNKFGIAVVK</sequence>
<dbReference type="InterPro" id="IPR011009">
    <property type="entry name" value="Kinase-like_dom_sf"/>
</dbReference>
<keyword evidence="6" id="KW-1185">Reference proteome</keyword>
<protein>
    <recommendedName>
        <fullName evidence="4">Protein kinase domain-containing protein</fullName>
    </recommendedName>
</protein>